<proteinExistence type="inferred from homology"/>
<dbReference type="EMBL" id="JAHRIQ010082937">
    <property type="protein sequence ID" value="MEQ2248397.1"/>
    <property type="molecule type" value="Genomic_DNA"/>
</dbReference>
<dbReference type="InterPro" id="IPR026188">
    <property type="entry name" value="Lebercilin-like"/>
</dbReference>
<feature type="compositionally biased region" description="Basic and acidic residues" evidence="4">
    <location>
        <begin position="46"/>
        <end position="82"/>
    </location>
</feature>
<comment type="similarity">
    <text evidence="1">Belongs to the LCA5 family.</text>
</comment>
<gene>
    <name evidence="6" type="ORF">ILYODFUR_018757</name>
</gene>
<evidence type="ECO:0000256" key="4">
    <source>
        <dbReference type="SAM" id="MobiDB-lite"/>
    </source>
</evidence>
<evidence type="ECO:0000256" key="2">
    <source>
        <dbReference type="ARBA" id="ARBA00023054"/>
    </source>
</evidence>
<feature type="coiled-coil region" evidence="3">
    <location>
        <begin position="178"/>
        <end position="364"/>
    </location>
</feature>
<feature type="region of interest" description="Disordered" evidence="4">
    <location>
        <begin position="387"/>
        <end position="552"/>
    </location>
</feature>
<keyword evidence="7" id="KW-1185">Reference proteome</keyword>
<feature type="domain" description="Lebercilin" evidence="5">
    <location>
        <begin position="173"/>
        <end position="365"/>
    </location>
</feature>
<dbReference type="PANTHER" id="PTHR16650:SF10">
    <property type="entry name" value="LEBERCILIN"/>
    <property type="match status" value="1"/>
</dbReference>
<evidence type="ECO:0000256" key="1">
    <source>
        <dbReference type="ARBA" id="ARBA00010229"/>
    </source>
</evidence>
<feature type="region of interest" description="Disordered" evidence="4">
    <location>
        <begin position="1"/>
        <end position="168"/>
    </location>
</feature>
<feature type="compositionally biased region" description="Basic and acidic residues" evidence="4">
    <location>
        <begin position="485"/>
        <end position="500"/>
    </location>
</feature>
<dbReference type="Proteomes" id="UP001482620">
    <property type="component" value="Unassembled WGS sequence"/>
</dbReference>
<dbReference type="PANTHER" id="PTHR16650">
    <property type="entry name" value="C21ORF13-RELATED"/>
    <property type="match status" value="1"/>
</dbReference>
<dbReference type="Pfam" id="PF15619">
    <property type="entry name" value="Lebercilin"/>
    <property type="match status" value="1"/>
</dbReference>
<comment type="caution">
    <text evidence="6">The sequence shown here is derived from an EMBL/GenBank/DDBJ whole genome shotgun (WGS) entry which is preliminary data.</text>
</comment>
<protein>
    <recommendedName>
        <fullName evidence="5">Lebercilin domain-containing protein</fullName>
    </recommendedName>
</protein>
<feature type="region of interest" description="Disordered" evidence="4">
    <location>
        <begin position="585"/>
        <end position="654"/>
    </location>
</feature>
<feature type="compositionally biased region" description="Basic and acidic residues" evidence="4">
    <location>
        <begin position="1"/>
        <end position="15"/>
    </location>
</feature>
<keyword evidence="2 3" id="KW-0175">Coiled coil</keyword>
<feature type="compositionally biased region" description="Basic and acidic residues" evidence="4">
    <location>
        <begin position="434"/>
        <end position="471"/>
    </location>
</feature>
<organism evidence="6 7">
    <name type="scientific">Ilyodon furcidens</name>
    <name type="common">goldbreast splitfin</name>
    <dbReference type="NCBI Taxonomy" id="33524"/>
    <lineage>
        <taxon>Eukaryota</taxon>
        <taxon>Metazoa</taxon>
        <taxon>Chordata</taxon>
        <taxon>Craniata</taxon>
        <taxon>Vertebrata</taxon>
        <taxon>Euteleostomi</taxon>
        <taxon>Actinopterygii</taxon>
        <taxon>Neopterygii</taxon>
        <taxon>Teleostei</taxon>
        <taxon>Neoteleostei</taxon>
        <taxon>Acanthomorphata</taxon>
        <taxon>Ovalentaria</taxon>
        <taxon>Atherinomorphae</taxon>
        <taxon>Cyprinodontiformes</taxon>
        <taxon>Goodeidae</taxon>
        <taxon>Ilyodon</taxon>
    </lineage>
</organism>
<evidence type="ECO:0000256" key="3">
    <source>
        <dbReference type="SAM" id="Coils"/>
    </source>
</evidence>
<sequence>MEESEKAPELIEDNRILSCQSCQSTKEESRASSAQRRSKNGRKKIHSEDTMDEHVDRRSKTRACRSDPDRDRISDGEGRRSDGSFYSEDYDNATQSERSLSPLSRSLTPSPTLQRGFRAKQISRSPLHKTRGVGRWSASRPQRPGGLPITQPHRKGNRSQSKELTPPKDLDLVTKRMLSARLLKINELRNSLAELKQQNDELKKENRILRQLQVRQEKALQRYDDTESEISQLLARHSNDIHVLRERLRRTQERERTAERRLKESEEQLQRSQATITRLKKLVDQQELGTRDELSHSLKEGKIQAQEAQRRIKDLERSIELSNSSFQRQLAAEKKKTINSQEEFKNLLEEVDRLTSKLKEKERELDARNIYSNRMVKPALRKNIDSGAKRKLLSRNSTKAVQTEDRMSSLDFPSPPPVVNDANEYSGQAADEYFSLKELDRPAEADKVSQKRDEQKKGERHGEDLGKEREQGIQQREGLDQELNVLKEKPNRLKNGVEKEKDEEEGQKSNSLFNQKDEDNYWKRGHVQEEVARWNKESTSSQQAAEDAHRKKEQLLARMREIDRQNYGTQDSVFVDLTLSEPRKIINDLPSPHPPEERTRNSSIFNLTDSDDTGSFLGGVREGGRRKQDVENGGFTLGVGRRALRSQNSSDDLTFRRYAPSFGHSASRVSSGFPPVPPKEDKNSALEAIGLFNLRGVLTEKEMENRAEKDKKSSLMQQLFGAQALPAADSFSASNKMEVLNSPTTTNGVRSRREGLHRFSSGSSTPPTSSTINSTLHVADSKPSIRAIPLIDDDIEELTL</sequence>
<feature type="compositionally biased region" description="Basic and acidic residues" evidence="4">
    <location>
        <begin position="515"/>
        <end position="536"/>
    </location>
</feature>
<evidence type="ECO:0000313" key="7">
    <source>
        <dbReference type="Proteomes" id="UP001482620"/>
    </source>
</evidence>
<evidence type="ECO:0000259" key="5">
    <source>
        <dbReference type="Pfam" id="PF15619"/>
    </source>
</evidence>
<feature type="compositionally biased region" description="Polar residues" evidence="4">
    <location>
        <begin position="740"/>
        <end position="749"/>
    </location>
</feature>
<feature type="region of interest" description="Disordered" evidence="4">
    <location>
        <begin position="740"/>
        <end position="778"/>
    </location>
</feature>
<accession>A0ABV0UV16</accession>
<feature type="compositionally biased region" description="Basic residues" evidence="4">
    <location>
        <begin position="36"/>
        <end position="45"/>
    </location>
</feature>
<feature type="compositionally biased region" description="Low complexity" evidence="4">
    <location>
        <begin position="98"/>
        <end position="113"/>
    </location>
</feature>
<name>A0ABV0UV16_9TELE</name>
<reference evidence="6 7" key="1">
    <citation type="submission" date="2021-06" db="EMBL/GenBank/DDBJ databases">
        <authorList>
            <person name="Palmer J.M."/>
        </authorList>
    </citation>
    <scope>NUCLEOTIDE SEQUENCE [LARGE SCALE GENOMIC DNA]</scope>
    <source>
        <strain evidence="7">if_2019</strain>
        <tissue evidence="6">Muscle</tissue>
    </source>
</reference>
<evidence type="ECO:0000313" key="6">
    <source>
        <dbReference type="EMBL" id="MEQ2248397.1"/>
    </source>
</evidence>
<dbReference type="InterPro" id="IPR028933">
    <property type="entry name" value="Lebercilin_dom"/>
</dbReference>
<feature type="compositionally biased region" description="Low complexity" evidence="4">
    <location>
        <begin position="760"/>
        <end position="775"/>
    </location>
</feature>